<dbReference type="Proteomes" id="UP000682733">
    <property type="component" value="Unassembled WGS sequence"/>
</dbReference>
<dbReference type="EMBL" id="CAJOBA010061732">
    <property type="protein sequence ID" value="CAF4333113.1"/>
    <property type="molecule type" value="Genomic_DNA"/>
</dbReference>
<comment type="caution">
    <text evidence="1">The sequence shown here is derived from an EMBL/GenBank/DDBJ whole genome shotgun (WGS) entry which is preliminary data.</text>
</comment>
<evidence type="ECO:0000313" key="2">
    <source>
        <dbReference type="EMBL" id="CAF1544302.1"/>
    </source>
</evidence>
<dbReference type="AlphaFoldDB" id="A0A815ADH7"/>
<evidence type="ECO:0000313" key="4">
    <source>
        <dbReference type="EMBL" id="CAF4333113.1"/>
    </source>
</evidence>
<keyword evidence="5" id="KW-1185">Reference proteome</keyword>
<organism evidence="1 5">
    <name type="scientific">Didymodactylos carnosus</name>
    <dbReference type="NCBI Taxonomy" id="1234261"/>
    <lineage>
        <taxon>Eukaryota</taxon>
        <taxon>Metazoa</taxon>
        <taxon>Spiralia</taxon>
        <taxon>Gnathifera</taxon>
        <taxon>Rotifera</taxon>
        <taxon>Eurotatoria</taxon>
        <taxon>Bdelloidea</taxon>
        <taxon>Philodinida</taxon>
        <taxon>Philodinidae</taxon>
        <taxon>Didymodactylos</taxon>
    </lineage>
</organism>
<dbReference type="Proteomes" id="UP000681722">
    <property type="component" value="Unassembled WGS sequence"/>
</dbReference>
<gene>
    <name evidence="1" type="ORF">GPM918_LOCUS26364</name>
    <name evidence="2" type="ORF">OVA965_LOCUS38942</name>
    <name evidence="3" type="ORF">SRO942_LOCUS26499</name>
    <name evidence="4" type="ORF">TMI583_LOCUS40180</name>
</gene>
<protein>
    <submittedName>
        <fullName evidence="1">Uncharacterized protein</fullName>
    </submittedName>
</protein>
<evidence type="ECO:0000313" key="1">
    <source>
        <dbReference type="EMBL" id="CAF1255894.1"/>
    </source>
</evidence>
<evidence type="ECO:0000313" key="3">
    <source>
        <dbReference type="EMBL" id="CAF4028499.1"/>
    </source>
</evidence>
<dbReference type="EMBL" id="CAJOBC010016523">
    <property type="protein sequence ID" value="CAF4028499.1"/>
    <property type="molecule type" value="Genomic_DNA"/>
</dbReference>
<evidence type="ECO:0000313" key="5">
    <source>
        <dbReference type="Proteomes" id="UP000663829"/>
    </source>
</evidence>
<accession>A0A815ADH7</accession>
<feature type="non-terminal residue" evidence="1">
    <location>
        <position position="1"/>
    </location>
</feature>
<name>A0A815ADH7_9BILA</name>
<proteinExistence type="predicted"/>
<dbReference type="OrthoDB" id="5982264at2759"/>
<dbReference type="Proteomes" id="UP000677228">
    <property type="component" value="Unassembled WGS sequence"/>
</dbReference>
<dbReference type="EMBL" id="CAJNOK010039356">
    <property type="protein sequence ID" value="CAF1544302.1"/>
    <property type="molecule type" value="Genomic_DNA"/>
</dbReference>
<dbReference type="Proteomes" id="UP000663829">
    <property type="component" value="Unassembled WGS sequence"/>
</dbReference>
<reference evidence="1" key="1">
    <citation type="submission" date="2021-02" db="EMBL/GenBank/DDBJ databases">
        <authorList>
            <person name="Nowell W R."/>
        </authorList>
    </citation>
    <scope>NUCLEOTIDE SEQUENCE</scope>
</reference>
<sequence length="133" mass="15827">VLLLLYTINDDNFAIIDFNTDDEDDIELIKLRYGTIKLCRFFSDMRYPQIKVKVFDSFFNQVYKECKNVEYNGNIVDLRYESGIEFCEAQNFHLTTSDCFDFDEKGLTKTISLLNYFFKDITFILQIFINIVQ</sequence>
<dbReference type="EMBL" id="CAJNOQ010010588">
    <property type="protein sequence ID" value="CAF1255894.1"/>
    <property type="molecule type" value="Genomic_DNA"/>
</dbReference>